<name>A0A0A9GAX5_ARUDO</name>
<proteinExistence type="predicted"/>
<accession>A0A0A9GAX5</accession>
<protein>
    <submittedName>
        <fullName evidence="1">Uncharacterized protein</fullName>
    </submittedName>
</protein>
<sequence length="47" mass="5601">MGYRSLKCKLQPGCLLTEAGSTFRNKILEQVMWMLFFNDWHIMHVII</sequence>
<organism evidence="1">
    <name type="scientific">Arundo donax</name>
    <name type="common">Giant reed</name>
    <name type="synonym">Donax arundinaceus</name>
    <dbReference type="NCBI Taxonomy" id="35708"/>
    <lineage>
        <taxon>Eukaryota</taxon>
        <taxon>Viridiplantae</taxon>
        <taxon>Streptophyta</taxon>
        <taxon>Embryophyta</taxon>
        <taxon>Tracheophyta</taxon>
        <taxon>Spermatophyta</taxon>
        <taxon>Magnoliopsida</taxon>
        <taxon>Liliopsida</taxon>
        <taxon>Poales</taxon>
        <taxon>Poaceae</taxon>
        <taxon>PACMAD clade</taxon>
        <taxon>Arundinoideae</taxon>
        <taxon>Arundineae</taxon>
        <taxon>Arundo</taxon>
    </lineage>
</organism>
<evidence type="ECO:0000313" key="1">
    <source>
        <dbReference type="EMBL" id="JAE17858.1"/>
    </source>
</evidence>
<reference evidence="1" key="2">
    <citation type="journal article" date="2015" name="Data Brief">
        <title>Shoot transcriptome of the giant reed, Arundo donax.</title>
        <authorList>
            <person name="Barrero R.A."/>
            <person name="Guerrero F.D."/>
            <person name="Moolhuijzen P."/>
            <person name="Goolsby J.A."/>
            <person name="Tidwell J."/>
            <person name="Bellgard S.E."/>
            <person name="Bellgard M.I."/>
        </authorList>
    </citation>
    <scope>NUCLEOTIDE SEQUENCE</scope>
    <source>
        <tissue evidence="1">Shoot tissue taken approximately 20 cm above the soil surface</tissue>
    </source>
</reference>
<dbReference type="EMBL" id="GBRH01180038">
    <property type="protein sequence ID" value="JAE17858.1"/>
    <property type="molecule type" value="Transcribed_RNA"/>
</dbReference>
<dbReference type="AlphaFoldDB" id="A0A0A9GAX5"/>
<reference evidence="1" key="1">
    <citation type="submission" date="2014-09" db="EMBL/GenBank/DDBJ databases">
        <authorList>
            <person name="Magalhaes I.L.F."/>
            <person name="Oliveira U."/>
            <person name="Santos F.R."/>
            <person name="Vidigal T.H.D.A."/>
            <person name="Brescovit A.D."/>
            <person name="Santos A.J."/>
        </authorList>
    </citation>
    <scope>NUCLEOTIDE SEQUENCE</scope>
    <source>
        <tissue evidence="1">Shoot tissue taken approximately 20 cm above the soil surface</tissue>
    </source>
</reference>